<accession>A0A1C6V5W4</accession>
<feature type="region of interest" description="Disordered" evidence="1">
    <location>
        <begin position="105"/>
        <end position="124"/>
    </location>
</feature>
<dbReference type="InterPro" id="IPR036527">
    <property type="entry name" value="SCP2_sterol-bd_dom_sf"/>
</dbReference>
<evidence type="ECO:0000259" key="2">
    <source>
        <dbReference type="Pfam" id="PF02036"/>
    </source>
</evidence>
<dbReference type="Pfam" id="PF02036">
    <property type="entry name" value="SCP2"/>
    <property type="match status" value="1"/>
</dbReference>
<dbReference type="EMBL" id="FMIA01000002">
    <property type="protein sequence ID" value="SCL61759.1"/>
    <property type="molecule type" value="Genomic_DNA"/>
</dbReference>
<dbReference type="OrthoDB" id="3382099at2"/>
<dbReference type="Gene3D" id="3.30.1050.10">
    <property type="entry name" value="SCP2 sterol-binding domain"/>
    <property type="match status" value="1"/>
</dbReference>
<protein>
    <submittedName>
        <fullName evidence="3">SCP-2 sterol transfer family protein</fullName>
    </submittedName>
</protein>
<evidence type="ECO:0000313" key="3">
    <source>
        <dbReference type="EMBL" id="SCL61759.1"/>
    </source>
</evidence>
<keyword evidence="4" id="KW-1185">Reference proteome</keyword>
<dbReference type="SUPFAM" id="SSF55718">
    <property type="entry name" value="SCP-like"/>
    <property type="match status" value="1"/>
</dbReference>
<reference evidence="3 4" key="1">
    <citation type="submission" date="2016-06" db="EMBL/GenBank/DDBJ databases">
        <authorList>
            <person name="Kjaerup R.B."/>
            <person name="Dalgaard T.S."/>
            <person name="Juul-Madsen H.R."/>
        </authorList>
    </citation>
    <scope>NUCLEOTIDE SEQUENCE [LARGE SCALE GENOMIC DNA]</scope>
    <source>
        <strain evidence="3 4">DSM 45577</strain>
    </source>
</reference>
<organism evidence="3 4">
    <name type="scientific">Micromonospora yangpuensis</name>
    <dbReference type="NCBI Taxonomy" id="683228"/>
    <lineage>
        <taxon>Bacteria</taxon>
        <taxon>Bacillati</taxon>
        <taxon>Actinomycetota</taxon>
        <taxon>Actinomycetes</taxon>
        <taxon>Micromonosporales</taxon>
        <taxon>Micromonosporaceae</taxon>
        <taxon>Micromonospora</taxon>
    </lineage>
</organism>
<dbReference type="Proteomes" id="UP000198937">
    <property type="component" value="Unassembled WGS sequence"/>
</dbReference>
<dbReference type="AlphaFoldDB" id="A0A1C6V5W4"/>
<dbReference type="STRING" id="683228.GA0070617_4755"/>
<evidence type="ECO:0000256" key="1">
    <source>
        <dbReference type="SAM" id="MobiDB-lite"/>
    </source>
</evidence>
<proteinExistence type="predicted"/>
<dbReference type="InterPro" id="IPR003033">
    <property type="entry name" value="SCP2_sterol-bd_dom"/>
</dbReference>
<sequence length="124" mass="13835">MVDSTTRFFETLDRRGFEPLLAKASGTLRFDLHEDAHTTHWLLQIDHGRVHVSRDDRAADTVVWTSPALFEDLAAGREDGLAALLRGDMTVTGDARLVVQIERLFPGPPQAHGPRRLHDGRETG</sequence>
<gene>
    <name evidence="3" type="ORF">GA0070617_4755</name>
</gene>
<evidence type="ECO:0000313" key="4">
    <source>
        <dbReference type="Proteomes" id="UP000198937"/>
    </source>
</evidence>
<dbReference type="RefSeq" id="WP_091447173.1">
    <property type="nucleotide sequence ID" value="NZ_BMMJ01000010.1"/>
</dbReference>
<name>A0A1C6V5W4_9ACTN</name>
<feature type="domain" description="SCP2" evidence="2">
    <location>
        <begin position="18"/>
        <end position="105"/>
    </location>
</feature>